<evidence type="ECO:0000256" key="2">
    <source>
        <dbReference type="ARBA" id="ARBA00022982"/>
    </source>
</evidence>
<dbReference type="PROSITE" id="PS51352">
    <property type="entry name" value="THIOREDOXIN_2"/>
    <property type="match status" value="1"/>
</dbReference>
<evidence type="ECO:0000313" key="6">
    <source>
        <dbReference type="Proteomes" id="UP000078387"/>
    </source>
</evidence>
<sequence length="114" mass="13158">MSNSVHYFLRIKPYTEISSLSEFNSIIKTNSRVVVDFYVTWCGPCKMISPIFIELAQDYPLIKCIKVNVDAAPEIARQCNIRSMPTFRFYRQGGLVKEFTGANPSHLKYEFSHL</sequence>
<reference evidence="5 6" key="1">
    <citation type="submission" date="2016-05" db="EMBL/GenBank/DDBJ databases">
        <title>First whole genome sequencing of Entamoeba histolytica HM1:IMSS-clone-6.</title>
        <authorList>
            <person name="Mukherjee Avik.K."/>
            <person name="Izumyama S."/>
            <person name="Nakada-Tsukui K."/>
            <person name="Nozaki T."/>
        </authorList>
    </citation>
    <scope>NUCLEOTIDE SEQUENCE [LARGE SCALE GENOMIC DNA]</scope>
    <source>
        <strain evidence="5 6">HM1:IMSS clone 6</strain>
    </source>
</reference>
<feature type="domain" description="Thioredoxin" evidence="4">
    <location>
        <begin position="1"/>
        <end position="114"/>
    </location>
</feature>
<dbReference type="VEuPathDB" id="AmoebaDB:KM1_006110"/>
<dbReference type="PANTHER" id="PTHR46115">
    <property type="entry name" value="THIOREDOXIN-LIKE PROTEIN 1"/>
    <property type="match status" value="1"/>
</dbReference>
<dbReference type="VEuPathDB" id="AmoebaDB:EHI8A_052690"/>
<evidence type="ECO:0000256" key="1">
    <source>
        <dbReference type="ARBA" id="ARBA00003318"/>
    </source>
</evidence>
<keyword evidence="2" id="KW-0249">Electron transport</keyword>
<dbReference type="Pfam" id="PF00085">
    <property type="entry name" value="Thioredoxin"/>
    <property type="match status" value="1"/>
</dbReference>
<dbReference type="OMA" id="DFHALWC"/>
<dbReference type="VEuPathDB" id="AmoebaDB:EHI7A_001700"/>
<name>A0A5K1VT52_ENTHI</name>
<dbReference type="PROSITE" id="PS00194">
    <property type="entry name" value="THIOREDOXIN_1"/>
    <property type="match status" value="1"/>
</dbReference>
<evidence type="ECO:0000256" key="3">
    <source>
        <dbReference type="ARBA" id="ARBA00023157"/>
    </source>
</evidence>
<gene>
    <name evidence="5" type="ORF">CL6EHI_096200</name>
</gene>
<dbReference type="VEuPathDB" id="AmoebaDB:EHI_096200"/>
<protein>
    <submittedName>
        <fullName evidence="5">Thioredoxin putative</fullName>
    </submittedName>
</protein>
<dbReference type="InterPro" id="IPR017937">
    <property type="entry name" value="Thioredoxin_CS"/>
</dbReference>
<evidence type="ECO:0000259" key="4">
    <source>
        <dbReference type="PROSITE" id="PS51352"/>
    </source>
</evidence>
<dbReference type="VEuPathDB" id="AmoebaDB:EHI5A_008760"/>
<dbReference type="InterPro" id="IPR013766">
    <property type="entry name" value="Thioredoxin_domain"/>
</dbReference>
<dbReference type="Proteomes" id="UP000078387">
    <property type="component" value="Unassembled WGS sequence"/>
</dbReference>
<proteinExistence type="predicted"/>
<dbReference type="EMBL" id="BDEQ01000001">
    <property type="protein sequence ID" value="GAT93017.1"/>
    <property type="molecule type" value="Genomic_DNA"/>
</dbReference>
<dbReference type="PRINTS" id="PR00421">
    <property type="entry name" value="THIOREDOXIN"/>
</dbReference>
<dbReference type="SUPFAM" id="SSF52833">
    <property type="entry name" value="Thioredoxin-like"/>
    <property type="match status" value="1"/>
</dbReference>
<keyword evidence="2" id="KW-0813">Transport</keyword>
<dbReference type="CDD" id="cd02947">
    <property type="entry name" value="TRX_family"/>
    <property type="match status" value="1"/>
</dbReference>
<dbReference type="InterPro" id="IPR036249">
    <property type="entry name" value="Thioredoxin-like_sf"/>
</dbReference>
<comment type="function">
    <text evidence="1">Participates in various redox reactions through the reversible oxidation of its active center dithiol to a disulfide and catalyzes dithiol-disulfide exchange reactions.</text>
</comment>
<dbReference type="Gene3D" id="3.40.30.10">
    <property type="entry name" value="Glutaredoxin"/>
    <property type="match status" value="1"/>
</dbReference>
<comment type="caution">
    <text evidence="5">The sequence shown here is derived from an EMBL/GenBank/DDBJ whole genome shotgun (WGS) entry which is preliminary data.</text>
</comment>
<accession>A0A5K1VT52</accession>
<evidence type="ECO:0000313" key="5">
    <source>
        <dbReference type="EMBL" id="GAT93017.1"/>
    </source>
</evidence>
<keyword evidence="3" id="KW-1015">Disulfide bond</keyword>
<organism evidence="5 6">
    <name type="scientific">Entamoeba histolytica</name>
    <dbReference type="NCBI Taxonomy" id="5759"/>
    <lineage>
        <taxon>Eukaryota</taxon>
        <taxon>Amoebozoa</taxon>
        <taxon>Evosea</taxon>
        <taxon>Archamoebae</taxon>
        <taxon>Mastigamoebida</taxon>
        <taxon>Entamoebidae</taxon>
        <taxon>Entamoeba</taxon>
    </lineage>
</organism>
<dbReference type="AlphaFoldDB" id="A0A5K1VT52"/>